<comment type="caution">
    <text evidence="2">The sequence shown here is derived from an EMBL/GenBank/DDBJ whole genome shotgun (WGS) entry which is preliminary data.</text>
</comment>
<evidence type="ECO:0000313" key="3">
    <source>
        <dbReference type="Proteomes" id="UP000521872"/>
    </source>
</evidence>
<evidence type="ECO:0000313" key="2">
    <source>
        <dbReference type="EMBL" id="KAF4610450.1"/>
    </source>
</evidence>
<feature type="region of interest" description="Disordered" evidence="1">
    <location>
        <begin position="303"/>
        <end position="323"/>
    </location>
</feature>
<proteinExistence type="predicted"/>
<reference evidence="2 3" key="1">
    <citation type="submission" date="2019-12" db="EMBL/GenBank/DDBJ databases">
        <authorList>
            <person name="Floudas D."/>
            <person name="Bentzer J."/>
            <person name="Ahren D."/>
            <person name="Johansson T."/>
            <person name="Persson P."/>
            <person name="Tunlid A."/>
        </authorList>
    </citation>
    <scope>NUCLEOTIDE SEQUENCE [LARGE SCALE GENOMIC DNA]</scope>
    <source>
        <strain evidence="2 3">CBS 102.39</strain>
    </source>
</reference>
<dbReference type="AlphaFoldDB" id="A0A8H4QGN0"/>
<sequence length="665" mass="76018">MNLRRLEEFFATKSYPTPNIEFLQPFLDKSKDNLKSESQHKKSKSKGSSTGTRAPKYYDLHLHEDLQMKKVVVLKHLDKALASICDEFLNPGHPVHLLPTDSFTRTPDHSYISDKADSFLRLREAANLIDNRRRIEHEEVVRQSYNIYNAPAFTSLASRLAFLTESNILNWSTTHNEPQENAIADGFLSFNSDLRRRLAGLPTSIQNDIELIYKHKLDTLAVWEDKSPFAGSETTMTKLVQPQNPFHWRTCQIGVQADQKKQNVCSVKYHDIDGHVAVTGRRTGPDAKDRMFLEEAIRLSQQSVDTDGDDGDEDYSKLGDPTNKKAGDMLQQVWAAAVKHDCTFMVLSSGKFEVICVRERETGTMYLSKLLRPAESDNPAHCKLHVALYIHAYRDALDRAKQMDSFFQPDVPQDRLPRLYRLQFAKMPMPDSYPNLIQELRTKQFIKLRLSTKHEDSSNYRLWQNISSLNTEISALETSSPPQPRSVSEWSFDTDRATPATSSRVFSTIAFKQSQSFSDKLVIKFAEGKRQCEDLALQFRFHRDVEGMAGNDHGLRAFGLFQQIGANPLFCAMIMEHAGTGYARNSKHCKEHKEGFHTLLEKIHSQGLVHGNLQRDHLLMKKDGKVAFVGSRAFKGKQCELEELRNDEMELLRRWVPLDSSPVQQ</sequence>
<gene>
    <name evidence="2" type="ORF">D9613_007204</name>
</gene>
<dbReference type="Proteomes" id="UP000521872">
    <property type="component" value="Unassembled WGS sequence"/>
</dbReference>
<feature type="region of interest" description="Disordered" evidence="1">
    <location>
        <begin position="33"/>
        <end position="54"/>
    </location>
</feature>
<feature type="compositionally biased region" description="Basic and acidic residues" evidence="1">
    <location>
        <begin position="314"/>
        <end position="323"/>
    </location>
</feature>
<name>A0A8H4QGN0_9AGAR</name>
<evidence type="ECO:0000256" key="1">
    <source>
        <dbReference type="SAM" id="MobiDB-lite"/>
    </source>
</evidence>
<organism evidence="2 3">
    <name type="scientific">Agrocybe pediades</name>
    <dbReference type="NCBI Taxonomy" id="84607"/>
    <lineage>
        <taxon>Eukaryota</taxon>
        <taxon>Fungi</taxon>
        <taxon>Dikarya</taxon>
        <taxon>Basidiomycota</taxon>
        <taxon>Agaricomycotina</taxon>
        <taxon>Agaricomycetes</taxon>
        <taxon>Agaricomycetidae</taxon>
        <taxon>Agaricales</taxon>
        <taxon>Agaricineae</taxon>
        <taxon>Strophariaceae</taxon>
        <taxon>Agrocybe</taxon>
    </lineage>
</organism>
<protein>
    <recommendedName>
        <fullName evidence="4">Protein kinase domain-containing protein</fullName>
    </recommendedName>
</protein>
<evidence type="ECO:0008006" key="4">
    <source>
        <dbReference type="Google" id="ProtNLM"/>
    </source>
</evidence>
<keyword evidence="3" id="KW-1185">Reference proteome</keyword>
<accession>A0A8H4QGN0</accession>
<dbReference type="EMBL" id="JAACJL010000058">
    <property type="protein sequence ID" value="KAF4610450.1"/>
    <property type="molecule type" value="Genomic_DNA"/>
</dbReference>